<name>A0A1F6EGA5_9BACT</name>
<dbReference type="Pfam" id="PF13439">
    <property type="entry name" value="Glyco_transf_4"/>
    <property type="match status" value="1"/>
</dbReference>
<evidence type="ECO:0000313" key="7">
    <source>
        <dbReference type="Proteomes" id="UP000177306"/>
    </source>
</evidence>
<keyword evidence="2" id="KW-0808">Transferase</keyword>
<protein>
    <recommendedName>
        <fullName evidence="8">Glycosyl transferase family 1 domain-containing protein</fullName>
    </recommendedName>
</protein>
<dbReference type="Proteomes" id="UP000177306">
    <property type="component" value="Unassembled WGS sequence"/>
</dbReference>
<comment type="caution">
    <text evidence="6">The sequence shown here is derived from an EMBL/GenBank/DDBJ whole genome shotgun (WGS) entry which is preliminary data.</text>
</comment>
<organism evidence="6 7">
    <name type="scientific">Candidatus Kaiserbacteria bacterium RIFCSPLOWO2_01_FULL_53_17</name>
    <dbReference type="NCBI Taxonomy" id="1798511"/>
    <lineage>
        <taxon>Bacteria</taxon>
        <taxon>Candidatus Kaiseribacteriota</taxon>
    </lineage>
</organism>
<dbReference type="InterPro" id="IPR001296">
    <property type="entry name" value="Glyco_trans_1"/>
</dbReference>
<keyword evidence="3" id="KW-0472">Membrane</keyword>
<sequence>MQDARGYLARPLLLWQTSCVKRVLIFSLAYFPKHVGGAEFAIKEITDRIDFSDIEFHMVTLRFDSTLPIESKEGVVTVHRIGWGKKGAGMGDTFTLGFYFSKIFFIPLVALKAARLHRALRFDAAWAMMAYMQFPIVLARLLGMRIPYAITLQEGDPFQHVFQRWYILPFRPLLVYGFRHASVIQTISTFLAGWARQMGFFGPLEVIPNGVNTEHFSQEYPASIVNEIKDTLEKKMGDVFVITTSRLVHKNAVDDVIRALPLLPGNVHFVVLGIGPDEAKLKKLAADLTVSERMRFLGQIGHADLPKYLKASDIFIRASRSEGMGNSFVEAMAAGIPVIATQEGGLSDFLFDEKRNPDQPITGWAVDKDSPPQIAAAIKDIMARPEKVRAVVATAKQMVIEKYDWNLVAKDMREKVFERLFA</sequence>
<keyword evidence="1" id="KW-0328">Glycosyltransferase</keyword>
<dbReference type="AlphaFoldDB" id="A0A1F6EGA5"/>
<feature type="domain" description="Glycosyltransferase subfamily 4-like N-terminal" evidence="5">
    <location>
        <begin position="35"/>
        <end position="214"/>
    </location>
</feature>
<keyword evidence="3" id="KW-1133">Transmembrane helix</keyword>
<dbReference type="GO" id="GO:0016757">
    <property type="term" value="F:glycosyltransferase activity"/>
    <property type="evidence" value="ECO:0007669"/>
    <property type="project" value="UniProtKB-KW"/>
</dbReference>
<gene>
    <name evidence="6" type="ORF">A3A38_00380</name>
</gene>
<evidence type="ECO:0000259" key="4">
    <source>
        <dbReference type="Pfam" id="PF00534"/>
    </source>
</evidence>
<accession>A0A1F6EGA5</accession>
<evidence type="ECO:0000256" key="2">
    <source>
        <dbReference type="ARBA" id="ARBA00022679"/>
    </source>
</evidence>
<proteinExistence type="predicted"/>
<feature type="transmembrane region" description="Helical" evidence="3">
    <location>
        <begin position="123"/>
        <end position="143"/>
    </location>
</feature>
<dbReference type="InterPro" id="IPR028098">
    <property type="entry name" value="Glyco_trans_4-like_N"/>
</dbReference>
<dbReference type="EMBL" id="MFLY01000036">
    <property type="protein sequence ID" value="OGG72677.1"/>
    <property type="molecule type" value="Genomic_DNA"/>
</dbReference>
<evidence type="ECO:0000256" key="1">
    <source>
        <dbReference type="ARBA" id="ARBA00022676"/>
    </source>
</evidence>
<feature type="transmembrane region" description="Helical" evidence="3">
    <location>
        <begin position="93"/>
        <end position="111"/>
    </location>
</feature>
<dbReference type="Pfam" id="PF00534">
    <property type="entry name" value="Glycos_transf_1"/>
    <property type="match status" value="1"/>
</dbReference>
<feature type="domain" description="Glycosyl transferase family 1" evidence="4">
    <location>
        <begin position="227"/>
        <end position="397"/>
    </location>
</feature>
<reference evidence="6 7" key="1">
    <citation type="journal article" date="2016" name="Nat. Commun.">
        <title>Thousands of microbial genomes shed light on interconnected biogeochemical processes in an aquifer system.</title>
        <authorList>
            <person name="Anantharaman K."/>
            <person name="Brown C.T."/>
            <person name="Hug L.A."/>
            <person name="Sharon I."/>
            <person name="Castelle C.J."/>
            <person name="Probst A.J."/>
            <person name="Thomas B.C."/>
            <person name="Singh A."/>
            <person name="Wilkins M.J."/>
            <person name="Karaoz U."/>
            <person name="Brodie E.L."/>
            <person name="Williams K.H."/>
            <person name="Hubbard S.S."/>
            <person name="Banfield J.F."/>
        </authorList>
    </citation>
    <scope>NUCLEOTIDE SEQUENCE [LARGE SCALE GENOMIC DNA]</scope>
</reference>
<keyword evidence="3" id="KW-0812">Transmembrane</keyword>
<dbReference type="PANTHER" id="PTHR12526">
    <property type="entry name" value="GLYCOSYLTRANSFERASE"/>
    <property type="match status" value="1"/>
</dbReference>
<evidence type="ECO:0000256" key="3">
    <source>
        <dbReference type="SAM" id="Phobius"/>
    </source>
</evidence>
<dbReference type="CDD" id="cd03801">
    <property type="entry name" value="GT4_PimA-like"/>
    <property type="match status" value="1"/>
</dbReference>
<dbReference type="Gene3D" id="3.40.50.2000">
    <property type="entry name" value="Glycogen Phosphorylase B"/>
    <property type="match status" value="2"/>
</dbReference>
<evidence type="ECO:0008006" key="8">
    <source>
        <dbReference type="Google" id="ProtNLM"/>
    </source>
</evidence>
<dbReference type="PANTHER" id="PTHR12526:SF510">
    <property type="entry name" value="D-INOSITOL 3-PHOSPHATE GLYCOSYLTRANSFERASE"/>
    <property type="match status" value="1"/>
</dbReference>
<dbReference type="SUPFAM" id="SSF53756">
    <property type="entry name" value="UDP-Glycosyltransferase/glycogen phosphorylase"/>
    <property type="match status" value="1"/>
</dbReference>
<evidence type="ECO:0000259" key="5">
    <source>
        <dbReference type="Pfam" id="PF13439"/>
    </source>
</evidence>
<evidence type="ECO:0000313" key="6">
    <source>
        <dbReference type="EMBL" id="OGG72677.1"/>
    </source>
</evidence>